<dbReference type="EMBL" id="GBXM01054498">
    <property type="protein sequence ID" value="JAH54079.1"/>
    <property type="molecule type" value="Transcribed_RNA"/>
</dbReference>
<proteinExistence type="predicted"/>
<sequence length="31" mass="3728">MYAGTMDFDKRCQKKLKFPVIKQYFKRGSGR</sequence>
<reference evidence="1" key="2">
    <citation type="journal article" date="2015" name="Fish Shellfish Immunol.">
        <title>Early steps in the European eel (Anguilla anguilla)-Vibrio vulnificus interaction in the gills: Role of the RtxA13 toxin.</title>
        <authorList>
            <person name="Callol A."/>
            <person name="Pajuelo D."/>
            <person name="Ebbesson L."/>
            <person name="Teles M."/>
            <person name="MacKenzie S."/>
            <person name="Amaro C."/>
        </authorList>
    </citation>
    <scope>NUCLEOTIDE SEQUENCE</scope>
</reference>
<evidence type="ECO:0000313" key="1">
    <source>
        <dbReference type="EMBL" id="JAH54079.1"/>
    </source>
</evidence>
<organism evidence="1">
    <name type="scientific">Anguilla anguilla</name>
    <name type="common">European freshwater eel</name>
    <name type="synonym">Muraena anguilla</name>
    <dbReference type="NCBI Taxonomy" id="7936"/>
    <lineage>
        <taxon>Eukaryota</taxon>
        <taxon>Metazoa</taxon>
        <taxon>Chordata</taxon>
        <taxon>Craniata</taxon>
        <taxon>Vertebrata</taxon>
        <taxon>Euteleostomi</taxon>
        <taxon>Actinopterygii</taxon>
        <taxon>Neopterygii</taxon>
        <taxon>Teleostei</taxon>
        <taxon>Anguilliformes</taxon>
        <taxon>Anguillidae</taxon>
        <taxon>Anguilla</taxon>
    </lineage>
</organism>
<dbReference type="AlphaFoldDB" id="A0A0E9TK72"/>
<accession>A0A0E9TK72</accession>
<protein>
    <submittedName>
        <fullName evidence="1">Uncharacterized protein</fullName>
    </submittedName>
</protein>
<name>A0A0E9TK72_ANGAN</name>
<reference evidence="1" key="1">
    <citation type="submission" date="2014-11" db="EMBL/GenBank/DDBJ databases">
        <authorList>
            <person name="Amaro Gonzalez C."/>
        </authorList>
    </citation>
    <scope>NUCLEOTIDE SEQUENCE</scope>
</reference>